<organism evidence="2 3">
    <name type="scientific">Amycolatopsis australiensis</name>
    <dbReference type="NCBI Taxonomy" id="546364"/>
    <lineage>
        <taxon>Bacteria</taxon>
        <taxon>Bacillati</taxon>
        <taxon>Actinomycetota</taxon>
        <taxon>Actinomycetes</taxon>
        <taxon>Pseudonocardiales</taxon>
        <taxon>Pseudonocardiaceae</taxon>
        <taxon>Amycolatopsis</taxon>
    </lineage>
</organism>
<dbReference type="InterPro" id="IPR042226">
    <property type="entry name" value="eFR1_2_sf"/>
</dbReference>
<evidence type="ECO:0008006" key="4">
    <source>
        <dbReference type="Google" id="ProtNLM"/>
    </source>
</evidence>
<dbReference type="RefSeq" id="WP_072478554.1">
    <property type="nucleotide sequence ID" value="NZ_FPJG01000006.1"/>
</dbReference>
<dbReference type="InterPro" id="IPR040701">
    <property type="entry name" value="Bact_RF_family2"/>
</dbReference>
<dbReference type="STRING" id="546364.SAMN04489730_5026"/>
<evidence type="ECO:0000313" key="3">
    <source>
        <dbReference type="Proteomes" id="UP000182740"/>
    </source>
</evidence>
<keyword evidence="3" id="KW-1185">Reference proteome</keyword>
<accession>A0A1K1S975</accession>
<dbReference type="OrthoDB" id="5179393at2"/>
<keyword evidence="1" id="KW-0175">Coiled coil</keyword>
<dbReference type="Pfam" id="PF18844">
    <property type="entry name" value="baeRF_family2"/>
    <property type="match status" value="1"/>
</dbReference>
<gene>
    <name evidence="2" type="ORF">SAMN04489730_5026</name>
</gene>
<dbReference type="Gene3D" id="3.30.420.60">
    <property type="entry name" value="eRF1 domain 2"/>
    <property type="match status" value="1"/>
</dbReference>
<feature type="coiled-coil region" evidence="1">
    <location>
        <begin position="24"/>
        <end position="51"/>
    </location>
</feature>
<dbReference type="AlphaFoldDB" id="A0A1K1S975"/>
<name>A0A1K1S975_9PSEU</name>
<evidence type="ECO:0000256" key="1">
    <source>
        <dbReference type="SAM" id="Coils"/>
    </source>
</evidence>
<dbReference type="EMBL" id="FPJG01000006">
    <property type="protein sequence ID" value="SFW80628.1"/>
    <property type="molecule type" value="Genomic_DNA"/>
</dbReference>
<sequence length="363" mass="38340">MDTSALRGLTTADGPFASVHFDFSHDTEDAAKQLELRLKEIEAALSDQGADPATTEAVLRAVRGSEPPAGKAGRSIIAAHGKVLLDRRLDAPPPSQVVRFSPLPYLLPLATHSEEIPRYVLVVVDRVGAEITEYGDGEPHTRTIDGENHPVHKVRGGGTAHHNLQNAAEETARRNVVAVADHVAKAVQRCGARLVVLAGEKQARTALHESLPEPVRRIAHEVDAGSRAAGSSRDELDRRVHELLTGRHLAELDDVAERFRAESGRGAGLAVSGLEAVTNALAEANVETLLVGSPGDTSVFGGPDPAQVAVGKAGLQALGVTAPEPRRADEAIPFAAVATGAEVVVLDERVDLWEGFGALLRHA</sequence>
<dbReference type="Proteomes" id="UP000182740">
    <property type="component" value="Unassembled WGS sequence"/>
</dbReference>
<protein>
    <recommendedName>
        <fullName evidence="4">Peptide chain release factor 1 (ERF1)</fullName>
    </recommendedName>
</protein>
<proteinExistence type="predicted"/>
<reference evidence="3" key="1">
    <citation type="submission" date="2016-11" db="EMBL/GenBank/DDBJ databases">
        <authorList>
            <person name="Varghese N."/>
            <person name="Submissions S."/>
        </authorList>
    </citation>
    <scope>NUCLEOTIDE SEQUENCE [LARGE SCALE GENOMIC DNA]</scope>
    <source>
        <strain evidence="3">DSM 44671</strain>
    </source>
</reference>
<evidence type="ECO:0000313" key="2">
    <source>
        <dbReference type="EMBL" id="SFW80628.1"/>
    </source>
</evidence>